<keyword evidence="1 2" id="KW-0456">Lyase</keyword>
<evidence type="ECO:0000313" key="3">
    <source>
        <dbReference type="EMBL" id="MDS9469764.1"/>
    </source>
</evidence>
<dbReference type="PANTHER" id="PTHR12128:SF19">
    <property type="entry name" value="5-DEHYDRO-4-DEOXYGLUCARATE DEHYDRATASE 2-RELATED"/>
    <property type="match status" value="1"/>
</dbReference>
<protein>
    <submittedName>
        <fullName evidence="3">Dihydrodipicolinate synthase family protein</fullName>
        <ecNumber evidence="3">4.1.3.3</ecNumber>
        <ecNumber evidence="3">4.2.1.41</ecNumber>
        <ecNumber evidence="3">4.3.3.7</ecNumber>
    </submittedName>
</protein>
<dbReference type="GO" id="GO:0047448">
    <property type="term" value="F:5-dehydro-4-deoxyglucarate dehydratase activity"/>
    <property type="evidence" value="ECO:0007669"/>
    <property type="project" value="UniProtKB-EC"/>
</dbReference>
<dbReference type="Gene3D" id="3.20.20.70">
    <property type="entry name" value="Aldolase class I"/>
    <property type="match status" value="1"/>
</dbReference>
<evidence type="ECO:0000313" key="4">
    <source>
        <dbReference type="Proteomes" id="UP001269144"/>
    </source>
</evidence>
<dbReference type="PIRSF" id="PIRSF001365">
    <property type="entry name" value="DHDPS"/>
    <property type="match status" value="1"/>
</dbReference>
<comment type="caution">
    <text evidence="3">The sequence shown here is derived from an EMBL/GenBank/DDBJ whole genome shotgun (WGS) entry which is preliminary data.</text>
</comment>
<evidence type="ECO:0000256" key="1">
    <source>
        <dbReference type="ARBA" id="ARBA00023239"/>
    </source>
</evidence>
<dbReference type="EMBL" id="JAVQLW010000004">
    <property type="protein sequence ID" value="MDS9469764.1"/>
    <property type="molecule type" value="Genomic_DNA"/>
</dbReference>
<dbReference type="SMART" id="SM01130">
    <property type="entry name" value="DHDPS"/>
    <property type="match status" value="1"/>
</dbReference>
<dbReference type="CDD" id="cd00408">
    <property type="entry name" value="DHDPS-like"/>
    <property type="match status" value="1"/>
</dbReference>
<reference evidence="4" key="1">
    <citation type="submission" date="2023-07" db="EMBL/GenBank/DDBJ databases">
        <title>Paracoccus sp. MBLB3053 whole genome sequence.</title>
        <authorList>
            <person name="Hwang C.Y."/>
            <person name="Cho E.-S."/>
            <person name="Seo M.-J."/>
        </authorList>
    </citation>
    <scope>NUCLEOTIDE SEQUENCE [LARGE SCALE GENOMIC DNA]</scope>
    <source>
        <strain evidence="4">MBLB3053</strain>
    </source>
</reference>
<comment type="similarity">
    <text evidence="2">Belongs to the DapA family.</text>
</comment>
<dbReference type="EC" id="4.1.3.3" evidence="3"/>
<dbReference type="Proteomes" id="UP001269144">
    <property type="component" value="Unassembled WGS sequence"/>
</dbReference>
<name>A0ABU2HYU9_9RHOB</name>
<organism evidence="3 4">
    <name type="scientific">Paracoccus aurantius</name>
    <dbReference type="NCBI Taxonomy" id="3073814"/>
    <lineage>
        <taxon>Bacteria</taxon>
        <taxon>Pseudomonadati</taxon>
        <taxon>Pseudomonadota</taxon>
        <taxon>Alphaproteobacteria</taxon>
        <taxon>Rhodobacterales</taxon>
        <taxon>Paracoccaceae</taxon>
        <taxon>Paracoccus</taxon>
    </lineage>
</organism>
<dbReference type="GO" id="GO:0008840">
    <property type="term" value="F:4-hydroxy-tetrahydrodipicolinate synthase activity"/>
    <property type="evidence" value="ECO:0007669"/>
    <property type="project" value="UniProtKB-EC"/>
</dbReference>
<dbReference type="RefSeq" id="WP_311162636.1">
    <property type="nucleotide sequence ID" value="NZ_JAVQLW010000004.1"/>
</dbReference>
<dbReference type="InterPro" id="IPR002220">
    <property type="entry name" value="DapA-like"/>
</dbReference>
<accession>A0ABU2HYU9</accession>
<proteinExistence type="inferred from homology"/>
<sequence length="301" mass="31837">MQSIRQSLTGISGVPVTPYDANGAINEPLLAKLIARLAHAGIHNLMAAGNTGEFFSLTPDEIRRVHAVTAEAADGRSLVSAAVGRSLTEAKALARDAIGAGCDAIMSHHPMDPFAGPEAQVDYFLDLADASTVPVIAYVRTDTFPIDQFRRLGGHDNVAGVKFASPNLMLIADVIRQTKDLPAIWVCGLAEAWAPAFYAIGAQGFTSGFVNVFPEISLAVHAALVRGGFVQAREMIDRFAGFEELRTHHRNGANVTVVKEALSILGYHVGAVRLPGVPALSPAERAELEAIIGAQKTAKVA</sequence>
<keyword evidence="4" id="KW-1185">Reference proteome</keyword>
<dbReference type="EC" id="4.2.1.41" evidence="3"/>
<dbReference type="PANTHER" id="PTHR12128">
    <property type="entry name" value="DIHYDRODIPICOLINATE SYNTHASE"/>
    <property type="match status" value="1"/>
</dbReference>
<dbReference type="GO" id="GO:0008747">
    <property type="term" value="F:N-acetylneuraminate lyase activity"/>
    <property type="evidence" value="ECO:0007669"/>
    <property type="project" value="UniProtKB-EC"/>
</dbReference>
<dbReference type="Pfam" id="PF00701">
    <property type="entry name" value="DHDPS"/>
    <property type="match status" value="1"/>
</dbReference>
<dbReference type="EC" id="4.3.3.7" evidence="3"/>
<dbReference type="SUPFAM" id="SSF51569">
    <property type="entry name" value="Aldolase"/>
    <property type="match status" value="1"/>
</dbReference>
<gene>
    <name evidence="3" type="ORF">RGQ15_19585</name>
</gene>
<evidence type="ECO:0000256" key="2">
    <source>
        <dbReference type="PIRNR" id="PIRNR001365"/>
    </source>
</evidence>
<dbReference type="InterPro" id="IPR013785">
    <property type="entry name" value="Aldolase_TIM"/>
</dbReference>